<evidence type="ECO:0000313" key="2">
    <source>
        <dbReference type="Proteomes" id="UP000593568"/>
    </source>
</evidence>
<comment type="caution">
    <text evidence="1">The sequence shown here is derived from an EMBL/GenBank/DDBJ whole genome shotgun (WGS) entry which is preliminary data.</text>
</comment>
<name>A0A7J9EWR7_9ROSI</name>
<reference evidence="1 2" key="1">
    <citation type="journal article" date="2019" name="Genome Biol. Evol.">
        <title>Insights into the evolution of the New World diploid cottons (Gossypium, subgenus Houzingenia) based on genome sequencing.</title>
        <authorList>
            <person name="Grover C.E."/>
            <person name="Arick M.A. 2nd"/>
            <person name="Thrash A."/>
            <person name="Conover J.L."/>
            <person name="Sanders W.S."/>
            <person name="Peterson D.G."/>
            <person name="Frelichowski J.E."/>
            <person name="Scheffler J.A."/>
            <person name="Scheffler B.E."/>
            <person name="Wendel J.F."/>
        </authorList>
    </citation>
    <scope>NUCLEOTIDE SEQUENCE [LARGE SCALE GENOMIC DNA]</scope>
    <source>
        <strain evidence="1">8</strain>
        <tissue evidence="1">Leaf</tissue>
    </source>
</reference>
<dbReference type="Proteomes" id="UP000593568">
    <property type="component" value="Unassembled WGS sequence"/>
</dbReference>
<accession>A0A7J9EWR7</accession>
<protein>
    <submittedName>
        <fullName evidence="1">Uncharacterized protein</fullName>
    </submittedName>
</protein>
<gene>
    <name evidence="1" type="ORF">Gotri_005368</name>
</gene>
<dbReference type="AlphaFoldDB" id="A0A7J9EWR7"/>
<dbReference type="EMBL" id="JABEZW010000010">
    <property type="protein sequence ID" value="MBA0777331.1"/>
    <property type="molecule type" value="Genomic_DNA"/>
</dbReference>
<organism evidence="1 2">
    <name type="scientific">Gossypium trilobum</name>
    <dbReference type="NCBI Taxonomy" id="34281"/>
    <lineage>
        <taxon>Eukaryota</taxon>
        <taxon>Viridiplantae</taxon>
        <taxon>Streptophyta</taxon>
        <taxon>Embryophyta</taxon>
        <taxon>Tracheophyta</taxon>
        <taxon>Spermatophyta</taxon>
        <taxon>Magnoliopsida</taxon>
        <taxon>eudicotyledons</taxon>
        <taxon>Gunneridae</taxon>
        <taxon>Pentapetalae</taxon>
        <taxon>rosids</taxon>
        <taxon>malvids</taxon>
        <taxon>Malvales</taxon>
        <taxon>Malvaceae</taxon>
        <taxon>Malvoideae</taxon>
        <taxon>Gossypium</taxon>
    </lineage>
</organism>
<keyword evidence="2" id="KW-1185">Reference proteome</keyword>
<proteinExistence type="predicted"/>
<evidence type="ECO:0000313" key="1">
    <source>
        <dbReference type="EMBL" id="MBA0777331.1"/>
    </source>
</evidence>
<sequence length="16" mass="1886">MVFHGPSTITYLFFII</sequence>